<evidence type="ECO:0000256" key="7">
    <source>
        <dbReference type="ARBA" id="ARBA00023157"/>
    </source>
</evidence>
<keyword evidence="6" id="KW-0865">Zymogen</keyword>
<feature type="active site" description="Charge relay system" evidence="8">
    <location>
        <position position="273"/>
    </location>
</feature>
<feature type="active site" description="Charge relay system" evidence="8">
    <location>
        <position position="355"/>
    </location>
</feature>
<dbReference type="PIRSF" id="PIRSF001134">
    <property type="entry name" value="Streptogrisin"/>
    <property type="match status" value="1"/>
</dbReference>
<dbReference type="InterPro" id="IPR037295">
    <property type="entry name" value="Alpha-lytic_protease_prodomain"/>
</dbReference>
<evidence type="ECO:0000313" key="14">
    <source>
        <dbReference type="Proteomes" id="UP000236047"/>
    </source>
</evidence>
<dbReference type="GO" id="GO:0005576">
    <property type="term" value="C:extracellular region"/>
    <property type="evidence" value="ECO:0007669"/>
    <property type="project" value="InterPro"/>
</dbReference>
<dbReference type="GO" id="GO:0004252">
    <property type="term" value="F:serine-type endopeptidase activity"/>
    <property type="evidence" value="ECO:0007669"/>
    <property type="project" value="InterPro"/>
</dbReference>
<dbReference type="Proteomes" id="UP000236047">
    <property type="component" value="Unassembled WGS sequence"/>
</dbReference>
<dbReference type="Gene3D" id="3.30.300.50">
    <property type="match status" value="2"/>
</dbReference>
<feature type="domain" description="Peptidase S1A alpha-lytic prodomain" evidence="12">
    <location>
        <begin position="122"/>
        <end position="177"/>
    </location>
</feature>
<evidence type="ECO:0000256" key="2">
    <source>
        <dbReference type="ARBA" id="ARBA00022670"/>
    </source>
</evidence>
<dbReference type="InterPro" id="IPR009003">
    <property type="entry name" value="Peptidase_S1_PA"/>
</dbReference>
<evidence type="ECO:0000256" key="8">
    <source>
        <dbReference type="PIRSR" id="PIRSR001134-1"/>
    </source>
</evidence>
<dbReference type="PRINTS" id="PR00861">
    <property type="entry name" value="ALYTICPTASE"/>
</dbReference>
<dbReference type="CDD" id="cd21112">
    <property type="entry name" value="alphaLP-like"/>
    <property type="match status" value="1"/>
</dbReference>
<keyword evidence="4" id="KW-0378">Hydrolase</keyword>
<keyword evidence="2 13" id="KW-0645">Protease</keyword>
<dbReference type="RefSeq" id="WP_073448798.1">
    <property type="nucleotide sequence ID" value="NZ_LJSN01000003.1"/>
</dbReference>
<sequence length="409" mass="42260">MQRRIPKAALWGAAATALVAAVTPNGAARALPQADPSPQPAQRSMLDAMRRDLGLSPSQARTRLAQEAEAQHTALAVRRALAAPPAGMWFDKALGRLVVAVTGPADAQRVRSLGAVPKSVRHSRATLQGVVRQIADRAGRGIPGVTGWGIDERANGVVVRVDRATRTTRTAGFESTARQIAVRSRVPVTVERSDQAPRQQSGGTIIGGDRWMPGTDGICSIGFSVTGPNHFQGFVTAGHCTLKANQPAYGKDGSRIGTSNHGGKHSVNGYAGDFGLVAVDQPGWKVSPEVRGQGGSPVTVTGSQEGIVGMSICHSGQTSGWHCGEITRTDQTVDYGSTVISGLSFTNACSAAGDSGGSYVSQPGAPRAVGVHSGGGAATCDVGGDTVTIFQPIDGPLRKWDLKLVTGTP</sequence>
<accession>A0A2N8PA21</accession>
<evidence type="ECO:0000256" key="6">
    <source>
        <dbReference type="ARBA" id="ARBA00023145"/>
    </source>
</evidence>
<comment type="caution">
    <text evidence="13">The sequence shown here is derived from an EMBL/GenBank/DDBJ whole genome shotgun (WGS) entry which is preliminary data.</text>
</comment>
<evidence type="ECO:0000256" key="9">
    <source>
        <dbReference type="PIRSR" id="PIRSR001134-2"/>
    </source>
</evidence>
<feature type="signal peptide" evidence="11">
    <location>
        <begin position="1"/>
        <end position="27"/>
    </location>
</feature>
<evidence type="ECO:0000256" key="5">
    <source>
        <dbReference type="ARBA" id="ARBA00022825"/>
    </source>
</evidence>
<keyword evidence="14" id="KW-1185">Reference proteome</keyword>
<gene>
    <name evidence="13" type="ORF">AOB60_27005</name>
</gene>
<dbReference type="SUPFAM" id="SSF54806">
    <property type="entry name" value="Alpha-lytic protease prodomain"/>
    <property type="match status" value="1"/>
</dbReference>
<evidence type="ECO:0000259" key="12">
    <source>
        <dbReference type="Pfam" id="PF02983"/>
    </source>
</evidence>
<dbReference type="InterPro" id="IPR035070">
    <property type="entry name" value="Streptogrisin_prodomain"/>
</dbReference>
<dbReference type="InterPro" id="IPR001316">
    <property type="entry name" value="Pept_S1A_streptogrisin"/>
</dbReference>
<dbReference type="AlphaFoldDB" id="A0A2N8PA21"/>
<evidence type="ECO:0000313" key="13">
    <source>
        <dbReference type="EMBL" id="PNE37856.1"/>
    </source>
</evidence>
<evidence type="ECO:0000256" key="10">
    <source>
        <dbReference type="SAM" id="MobiDB-lite"/>
    </source>
</evidence>
<feature type="disulfide bond" evidence="9">
    <location>
        <begin position="349"/>
        <end position="380"/>
    </location>
</feature>
<keyword evidence="3 11" id="KW-0732">Signal</keyword>
<dbReference type="InterPro" id="IPR004236">
    <property type="entry name" value="Pept_S1_alpha_lytic"/>
</dbReference>
<feature type="region of interest" description="Disordered" evidence="10">
    <location>
        <begin position="189"/>
        <end position="209"/>
    </location>
</feature>
<feature type="disulfide bond" evidence="9">
    <location>
        <begin position="313"/>
        <end position="323"/>
    </location>
</feature>
<organism evidence="13 14">
    <name type="scientific">Streptomyces noursei</name>
    <name type="common">Streptomyces albulus</name>
    <dbReference type="NCBI Taxonomy" id="1971"/>
    <lineage>
        <taxon>Bacteria</taxon>
        <taxon>Bacillati</taxon>
        <taxon>Actinomycetota</taxon>
        <taxon>Actinomycetes</taxon>
        <taxon>Kitasatosporales</taxon>
        <taxon>Streptomycetaceae</taxon>
        <taxon>Streptomyces</taxon>
    </lineage>
</organism>
<protein>
    <submittedName>
        <fullName evidence="13">Secreted serine protease</fullName>
    </submittedName>
</protein>
<name>A0A2N8PA21_STRNR</name>
<comment type="similarity">
    <text evidence="1">Belongs to the peptidase S1 family.</text>
</comment>
<dbReference type="Pfam" id="PF02983">
    <property type="entry name" value="Pro_Al_protease"/>
    <property type="match status" value="1"/>
</dbReference>
<evidence type="ECO:0000256" key="1">
    <source>
        <dbReference type="ARBA" id="ARBA00007664"/>
    </source>
</evidence>
<evidence type="ECO:0000256" key="3">
    <source>
        <dbReference type="ARBA" id="ARBA00022729"/>
    </source>
</evidence>
<evidence type="ECO:0000256" key="11">
    <source>
        <dbReference type="SAM" id="SignalP"/>
    </source>
</evidence>
<dbReference type="InterPro" id="IPR043504">
    <property type="entry name" value="Peptidase_S1_PA_chymotrypsin"/>
</dbReference>
<dbReference type="GO" id="GO:0006508">
    <property type="term" value="P:proteolysis"/>
    <property type="evidence" value="ECO:0007669"/>
    <property type="project" value="UniProtKB-KW"/>
</dbReference>
<evidence type="ECO:0000256" key="4">
    <source>
        <dbReference type="ARBA" id="ARBA00022801"/>
    </source>
</evidence>
<feature type="disulfide bond" evidence="9">
    <location>
        <begin position="219"/>
        <end position="240"/>
    </location>
</feature>
<proteinExistence type="inferred from homology"/>
<dbReference type="EMBL" id="LJSN01000003">
    <property type="protein sequence ID" value="PNE37856.1"/>
    <property type="molecule type" value="Genomic_DNA"/>
</dbReference>
<reference evidence="14" key="1">
    <citation type="submission" date="2015-09" db="EMBL/GenBank/DDBJ databases">
        <authorList>
            <person name="Graham D.E."/>
            <person name="Mahan K.M."/>
            <person name="Klingeman D.M."/>
            <person name="Fida T."/>
            <person name="Giannone R.J."/>
            <person name="Hettich R.L."/>
            <person name="Parry R.J."/>
            <person name="Spain J.C."/>
        </authorList>
    </citation>
    <scope>NUCLEOTIDE SEQUENCE [LARGE SCALE GENOMIC DNA]</scope>
    <source>
        <strain evidence="14">JCM 4701</strain>
    </source>
</reference>
<feature type="chain" id="PRO_5039517533" evidence="11">
    <location>
        <begin position="28"/>
        <end position="409"/>
    </location>
</feature>
<keyword evidence="5" id="KW-0720">Serine protease</keyword>
<keyword evidence="7 9" id="KW-1015">Disulfide bond</keyword>
<dbReference type="Gene3D" id="2.40.10.10">
    <property type="entry name" value="Trypsin-like serine proteases"/>
    <property type="match status" value="2"/>
</dbReference>
<dbReference type="SUPFAM" id="SSF50494">
    <property type="entry name" value="Trypsin-like serine proteases"/>
    <property type="match status" value="1"/>
</dbReference>
<feature type="active site" description="Charge relay system" evidence="8">
    <location>
        <position position="239"/>
    </location>
</feature>